<dbReference type="AlphaFoldDB" id="A0A3P6FL17"/>
<sequence>MQCMKTLQISEVVFATDCSQLVKMVSTPTEWPAFTTQMEEFRRCKEFFHPFTIQHILRAQNTMADKLARGDRNQPSAMVYVDSIPPRWLLDQESA</sequence>
<evidence type="ECO:0000259" key="1">
    <source>
        <dbReference type="Pfam" id="PF13456"/>
    </source>
</evidence>
<dbReference type="EMBL" id="LR031877">
    <property type="protein sequence ID" value="VDD45122.1"/>
    <property type="molecule type" value="Genomic_DNA"/>
</dbReference>
<reference evidence="2" key="1">
    <citation type="submission" date="2018-11" db="EMBL/GenBank/DDBJ databases">
        <authorList>
            <consortium name="Genoscope - CEA"/>
            <person name="William W."/>
        </authorList>
    </citation>
    <scope>NUCLEOTIDE SEQUENCE</scope>
</reference>
<proteinExistence type="predicted"/>
<accession>A0A3P6FL17</accession>
<protein>
    <recommendedName>
        <fullName evidence="1">RNase H type-1 domain-containing protein</fullName>
    </recommendedName>
</protein>
<evidence type="ECO:0000313" key="2">
    <source>
        <dbReference type="EMBL" id="VDD45122.1"/>
    </source>
</evidence>
<dbReference type="InterPro" id="IPR002156">
    <property type="entry name" value="RNaseH_domain"/>
</dbReference>
<dbReference type="Gene3D" id="3.30.420.10">
    <property type="entry name" value="Ribonuclease H-like superfamily/Ribonuclease H"/>
    <property type="match status" value="1"/>
</dbReference>
<feature type="domain" description="RNase H type-1" evidence="1">
    <location>
        <begin position="1"/>
        <end position="69"/>
    </location>
</feature>
<dbReference type="PANTHER" id="PTHR34146:SF3">
    <property type="entry name" value="POLYNUCLEOTIDYL TRANSFERASE, RIBONUCLEASE H-LIKE SUPERFAMILY PROTEIN"/>
    <property type="match status" value="1"/>
</dbReference>
<gene>
    <name evidence="2" type="ORF">BOLC5T32669H</name>
</gene>
<dbReference type="PANTHER" id="PTHR34146">
    <property type="entry name" value="POLYNUCLEOTIDYL TRANSFERASE, RIBONUCLEASE H-LIKE SUPERFAMILY PROTEIN-RELATED"/>
    <property type="match status" value="1"/>
</dbReference>
<dbReference type="GO" id="GO:0003676">
    <property type="term" value="F:nucleic acid binding"/>
    <property type="evidence" value="ECO:0007669"/>
    <property type="project" value="InterPro"/>
</dbReference>
<organism evidence="2">
    <name type="scientific">Brassica oleracea</name>
    <name type="common">Wild cabbage</name>
    <dbReference type="NCBI Taxonomy" id="3712"/>
    <lineage>
        <taxon>Eukaryota</taxon>
        <taxon>Viridiplantae</taxon>
        <taxon>Streptophyta</taxon>
        <taxon>Embryophyta</taxon>
        <taxon>Tracheophyta</taxon>
        <taxon>Spermatophyta</taxon>
        <taxon>Magnoliopsida</taxon>
        <taxon>eudicotyledons</taxon>
        <taxon>Gunneridae</taxon>
        <taxon>Pentapetalae</taxon>
        <taxon>rosids</taxon>
        <taxon>malvids</taxon>
        <taxon>Brassicales</taxon>
        <taxon>Brassicaceae</taxon>
        <taxon>Brassiceae</taxon>
        <taxon>Brassica</taxon>
    </lineage>
</organism>
<dbReference type="Pfam" id="PF13456">
    <property type="entry name" value="RVT_3"/>
    <property type="match status" value="1"/>
</dbReference>
<dbReference type="GO" id="GO:0004523">
    <property type="term" value="F:RNA-DNA hybrid ribonuclease activity"/>
    <property type="evidence" value="ECO:0007669"/>
    <property type="project" value="InterPro"/>
</dbReference>
<name>A0A3P6FL17_BRAOL</name>
<dbReference type="InterPro" id="IPR036397">
    <property type="entry name" value="RNaseH_sf"/>
</dbReference>